<dbReference type="PANTHER" id="PTHR38031:SF1">
    <property type="entry name" value="SULFUR CARRIER PROTEIN CYSO"/>
    <property type="match status" value="1"/>
</dbReference>
<dbReference type="EMBL" id="BAAABW010000002">
    <property type="protein sequence ID" value="GAA0333476.1"/>
    <property type="molecule type" value="Genomic_DNA"/>
</dbReference>
<reference evidence="1 2" key="1">
    <citation type="journal article" date="2019" name="Int. J. Syst. Evol. Microbiol.">
        <title>The Global Catalogue of Microorganisms (GCM) 10K type strain sequencing project: providing services to taxonomists for standard genome sequencing and annotation.</title>
        <authorList>
            <consortium name="The Broad Institute Genomics Platform"/>
            <consortium name="The Broad Institute Genome Sequencing Center for Infectious Disease"/>
            <person name="Wu L."/>
            <person name="Ma J."/>
        </authorList>
    </citation>
    <scope>NUCLEOTIDE SEQUENCE [LARGE SCALE GENOMIC DNA]</scope>
    <source>
        <strain evidence="1 2">JCM 4565</strain>
    </source>
</reference>
<name>A0ABN0WD85_9ACTN</name>
<gene>
    <name evidence="1" type="ORF">GCM10010319_06790</name>
</gene>
<protein>
    <recommendedName>
        <fullName evidence="3">ThiS family protein</fullName>
    </recommendedName>
</protein>
<dbReference type="Gene3D" id="3.10.20.30">
    <property type="match status" value="1"/>
</dbReference>
<organism evidence="1 2">
    <name type="scientific">Streptomyces blastmyceticus</name>
    <dbReference type="NCBI Taxonomy" id="68180"/>
    <lineage>
        <taxon>Bacteria</taxon>
        <taxon>Bacillati</taxon>
        <taxon>Actinomycetota</taxon>
        <taxon>Actinomycetes</taxon>
        <taxon>Kitasatosporales</taxon>
        <taxon>Streptomycetaceae</taxon>
        <taxon>Streptomyces</taxon>
    </lineage>
</organism>
<evidence type="ECO:0008006" key="3">
    <source>
        <dbReference type="Google" id="ProtNLM"/>
    </source>
</evidence>
<accession>A0ABN0WD85</accession>
<dbReference type="Proteomes" id="UP001500063">
    <property type="component" value="Unassembled WGS sequence"/>
</dbReference>
<dbReference type="InterPro" id="IPR016155">
    <property type="entry name" value="Mopterin_synth/thiamin_S_b"/>
</dbReference>
<evidence type="ECO:0000313" key="2">
    <source>
        <dbReference type="Proteomes" id="UP001500063"/>
    </source>
</evidence>
<dbReference type="RefSeq" id="WP_344115865.1">
    <property type="nucleotide sequence ID" value="NZ_BAAABW010000002.1"/>
</dbReference>
<sequence>MPEVEVILSTPLARFADGETRFHVPAGTFQEVIGKVYERHPALRLRLADNSGALLPFISVFIGEDNIRDLAASDIQVKARSTVLIMSAVAGG</sequence>
<dbReference type="InterPro" id="IPR012675">
    <property type="entry name" value="Beta-grasp_dom_sf"/>
</dbReference>
<dbReference type="PANTHER" id="PTHR38031">
    <property type="entry name" value="SULFUR CARRIER PROTEIN SLR0821-RELATED"/>
    <property type="match status" value="1"/>
</dbReference>
<proteinExistence type="predicted"/>
<dbReference type="SUPFAM" id="SSF54285">
    <property type="entry name" value="MoaD/ThiS"/>
    <property type="match status" value="1"/>
</dbReference>
<evidence type="ECO:0000313" key="1">
    <source>
        <dbReference type="EMBL" id="GAA0333476.1"/>
    </source>
</evidence>
<dbReference type="InterPro" id="IPR052045">
    <property type="entry name" value="Sulfur_Carrier/Prot_Modifier"/>
</dbReference>
<comment type="caution">
    <text evidence="1">The sequence shown here is derived from an EMBL/GenBank/DDBJ whole genome shotgun (WGS) entry which is preliminary data.</text>
</comment>
<keyword evidence="2" id="KW-1185">Reference proteome</keyword>